<dbReference type="SUPFAM" id="SSF55961">
    <property type="entry name" value="Bet v1-like"/>
    <property type="match status" value="1"/>
</dbReference>
<dbReference type="Gene3D" id="3.30.530.20">
    <property type="match status" value="1"/>
</dbReference>
<accession>A0ABT9VWI8</accession>
<dbReference type="InterPro" id="IPR023393">
    <property type="entry name" value="START-like_dom_sf"/>
</dbReference>
<reference evidence="1 2" key="1">
    <citation type="submission" date="2023-07" db="EMBL/GenBank/DDBJ databases">
        <title>Genomic Encyclopedia of Type Strains, Phase IV (KMG-IV): sequencing the most valuable type-strain genomes for metagenomic binning, comparative biology and taxonomic classification.</title>
        <authorList>
            <person name="Goeker M."/>
        </authorList>
    </citation>
    <scope>NUCLEOTIDE SEQUENCE [LARGE SCALE GENOMIC DNA]</scope>
    <source>
        <strain evidence="1 2">DSM 12751</strain>
    </source>
</reference>
<organism evidence="1 2">
    <name type="scientific">Caldalkalibacillus horti</name>
    <dbReference type="NCBI Taxonomy" id="77523"/>
    <lineage>
        <taxon>Bacteria</taxon>
        <taxon>Bacillati</taxon>
        <taxon>Bacillota</taxon>
        <taxon>Bacilli</taxon>
        <taxon>Bacillales</taxon>
        <taxon>Bacillaceae</taxon>
        <taxon>Caldalkalibacillus</taxon>
    </lineage>
</organism>
<dbReference type="Proteomes" id="UP001235840">
    <property type="component" value="Unassembled WGS sequence"/>
</dbReference>
<proteinExistence type="predicted"/>
<evidence type="ECO:0000313" key="1">
    <source>
        <dbReference type="EMBL" id="MDQ0165342.1"/>
    </source>
</evidence>
<evidence type="ECO:0000313" key="2">
    <source>
        <dbReference type="Proteomes" id="UP001235840"/>
    </source>
</evidence>
<gene>
    <name evidence="1" type="ORF">J2S11_001242</name>
</gene>
<protein>
    <recommendedName>
        <fullName evidence="3">SRPBCC family protein</fullName>
    </recommendedName>
</protein>
<name>A0ABT9VWI8_9BACI</name>
<evidence type="ECO:0008006" key="3">
    <source>
        <dbReference type="Google" id="ProtNLM"/>
    </source>
</evidence>
<dbReference type="RefSeq" id="WP_307392327.1">
    <property type="nucleotide sequence ID" value="NZ_BAAADK010000045.1"/>
</dbReference>
<keyword evidence="2" id="KW-1185">Reference proteome</keyword>
<dbReference type="EMBL" id="JAUSTY010000004">
    <property type="protein sequence ID" value="MDQ0165342.1"/>
    <property type="molecule type" value="Genomic_DNA"/>
</dbReference>
<comment type="caution">
    <text evidence="1">The sequence shown here is derived from an EMBL/GenBank/DDBJ whole genome shotgun (WGS) entry which is preliminary data.</text>
</comment>
<sequence length="143" mass="16299">MNSFSHATTVSVFIECDSNEVYEFTFNLENFPTWVGLCQSIRQENGDWIMETTHGSMKVRTTKRNDLGIIDHFVSTSSETEFDAMRILPNGAHSEVFMTVFQHDGMPDEDYKQMIEVVKEDLQNLKSIIEKQSSSSNFGGISK</sequence>